<dbReference type="Pfam" id="PF01171">
    <property type="entry name" value="ATP_bind_3"/>
    <property type="match status" value="1"/>
</dbReference>
<evidence type="ECO:0000259" key="2">
    <source>
        <dbReference type="Pfam" id="PF01171"/>
    </source>
</evidence>
<dbReference type="Gene3D" id="3.40.50.620">
    <property type="entry name" value="HUPs"/>
    <property type="match status" value="1"/>
</dbReference>
<dbReference type="InterPro" id="IPR035107">
    <property type="entry name" value="tRNA_thiolation_TtcA_Ctu1"/>
</dbReference>
<protein>
    <recommendedName>
        <fullName evidence="2">tRNA(Ile)-lysidine/2-thiocytidine synthase N-terminal domain-containing protein</fullName>
    </recommendedName>
</protein>
<dbReference type="InterPro" id="IPR000541">
    <property type="entry name" value="Ncs6/Tuc1/Ctu1"/>
</dbReference>
<dbReference type="GO" id="GO:0016740">
    <property type="term" value="F:transferase activity"/>
    <property type="evidence" value="ECO:0007669"/>
    <property type="project" value="UniProtKB-KW"/>
</dbReference>
<proteinExistence type="predicted"/>
<evidence type="ECO:0000256" key="1">
    <source>
        <dbReference type="ARBA" id="ARBA00022679"/>
    </source>
</evidence>
<dbReference type="PANTHER" id="PTHR11807">
    <property type="entry name" value="ATPASES OF THE PP SUPERFAMILY-RELATED"/>
    <property type="match status" value="1"/>
</dbReference>
<sequence length="309" mass="34638">MSVPCKSCELEPVISRRYSGEILCRKCFFRSFEKNVDRELRNQINRLSSSSELKINRIGVGLSGGKDSTVSLHILNMYSRNRGIDLIALCVDEGIEDYRSESLEYAKKQCSDLDVEIRISSYKDLIGMTLDELLRKAPPVASPCSPCGVLRRRSLNNMAKSANVDCMVLGHNLDDFSQTVLMNHSRGDVSRLVRMAPHRHVQSGFVPRLLPLRRLPEQEVYLYAFLKGMNFHDGDCPHAGKAQRNLFRKILLELENKQPGTRHSLLNGMEKIRENSPAPSELSSCPSCGEPSGGKGPCVFCREFGSFAV</sequence>
<reference evidence="3" key="1">
    <citation type="submission" date="2018-05" db="EMBL/GenBank/DDBJ databases">
        <authorList>
            <person name="Lanie J.A."/>
            <person name="Ng W.-L."/>
            <person name="Kazmierczak K.M."/>
            <person name="Andrzejewski T.M."/>
            <person name="Davidsen T.M."/>
            <person name="Wayne K.J."/>
            <person name="Tettelin H."/>
            <person name="Glass J.I."/>
            <person name="Rusch D."/>
            <person name="Podicherti R."/>
            <person name="Tsui H.-C.T."/>
            <person name="Winkler M.E."/>
        </authorList>
    </citation>
    <scope>NUCLEOTIDE SEQUENCE</scope>
</reference>
<dbReference type="PANTHER" id="PTHR11807:SF12">
    <property type="entry name" value="CYTOPLASMIC TRNA 2-THIOLATION PROTEIN 1"/>
    <property type="match status" value="1"/>
</dbReference>
<organism evidence="3">
    <name type="scientific">marine metagenome</name>
    <dbReference type="NCBI Taxonomy" id="408172"/>
    <lineage>
        <taxon>unclassified sequences</taxon>
        <taxon>metagenomes</taxon>
        <taxon>ecological metagenomes</taxon>
    </lineage>
</organism>
<dbReference type="GO" id="GO:0000049">
    <property type="term" value="F:tRNA binding"/>
    <property type="evidence" value="ECO:0007669"/>
    <property type="project" value="InterPro"/>
</dbReference>
<name>A0A381Z718_9ZZZZ</name>
<keyword evidence="1" id="KW-0808">Transferase</keyword>
<dbReference type="NCBIfam" id="TIGR00269">
    <property type="entry name" value="TIGR00269 family protein"/>
    <property type="match status" value="1"/>
</dbReference>
<accession>A0A381Z718</accession>
<dbReference type="PIRSF" id="PIRSF004976">
    <property type="entry name" value="ATPase_YdaO"/>
    <property type="match status" value="1"/>
</dbReference>
<dbReference type="GO" id="GO:0002143">
    <property type="term" value="P:tRNA wobble position uridine thiolation"/>
    <property type="evidence" value="ECO:0007669"/>
    <property type="project" value="TreeGrafter"/>
</dbReference>
<dbReference type="InterPro" id="IPR011063">
    <property type="entry name" value="TilS/TtcA_N"/>
</dbReference>
<evidence type="ECO:0000313" key="3">
    <source>
        <dbReference type="EMBL" id="SVA85040.1"/>
    </source>
</evidence>
<dbReference type="AlphaFoldDB" id="A0A381Z718"/>
<feature type="domain" description="tRNA(Ile)-lysidine/2-thiocytidine synthase N-terminal" evidence="2">
    <location>
        <begin position="58"/>
        <end position="249"/>
    </location>
</feature>
<dbReference type="InterPro" id="IPR014729">
    <property type="entry name" value="Rossmann-like_a/b/a_fold"/>
</dbReference>
<dbReference type="SUPFAM" id="SSF52402">
    <property type="entry name" value="Adenine nucleotide alpha hydrolases-like"/>
    <property type="match status" value="1"/>
</dbReference>
<dbReference type="EMBL" id="UINC01020200">
    <property type="protein sequence ID" value="SVA85040.1"/>
    <property type="molecule type" value="Genomic_DNA"/>
</dbReference>
<dbReference type="GO" id="GO:0002144">
    <property type="term" value="C:cytosolic tRNA wobble base thiouridylase complex"/>
    <property type="evidence" value="ECO:0007669"/>
    <property type="project" value="TreeGrafter"/>
</dbReference>
<gene>
    <name evidence="3" type="ORF">METZ01_LOCUS137894</name>
</gene>